<sequence>MLKCQHANVKWTIMRPMINECKRFLHVLFYAGLLVLITCLQAGAQSGLRITLKPDVTSLSTQMIQQAIDSCAGAGGGTVVLAPGEYLCGSITLKSKVRLQLDKGALLKGSDKYADYRNDAFIYGKGLSDVAITGGGTIDGVDCYNPKGEEGFRGPHCIRLIDCQQIVIDGITIKNSANWAINCRNCSGGKVTGVTILGGHDGLHTRFCSSFTVSGCDFRTGDDAFAGNDNRDFVITDCKVNTSCNGFRIGCLGLRVERCKIWGPGEYMHKIQRRTNMLSAFVHFSPKDEHPVLKSGNWVVRDVEIENVDHLYNYNFQEGLWQTGQPVTSIRFENIRAKGLLSAFNIIGDLDQSLVLEISGSQFRFRERAGSAPGSFEGAKLSSTGFFNARNFSKISLTNITLERLDHQPLLQMSEGKEVILNNVRFVTGRDNSAPYRLTGISGVTKSGLQLNGEKMQ</sequence>
<dbReference type="EMBL" id="RMBX01000001">
    <property type="protein sequence ID" value="RPD43031.1"/>
    <property type="molecule type" value="Genomic_DNA"/>
</dbReference>
<organism evidence="5 6">
    <name type="scientific">Chitinophaga barathri</name>
    <dbReference type="NCBI Taxonomy" id="1647451"/>
    <lineage>
        <taxon>Bacteria</taxon>
        <taxon>Pseudomonadati</taxon>
        <taxon>Bacteroidota</taxon>
        <taxon>Chitinophagia</taxon>
        <taxon>Chitinophagales</taxon>
        <taxon>Chitinophagaceae</taxon>
        <taxon>Chitinophaga</taxon>
    </lineage>
</organism>
<dbReference type="SUPFAM" id="SSF51126">
    <property type="entry name" value="Pectin lyase-like"/>
    <property type="match status" value="1"/>
</dbReference>
<evidence type="ECO:0000256" key="1">
    <source>
        <dbReference type="ARBA" id="ARBA00008834"/>
    </source>
</evidence>
<keyword evidence="6" id="KW-1185">Reference proteome</keyword>
<dbReference type="InterPro" id="IPR000743">
    <property type="entry name" value="Glyco_hydro_28"/>
</dbReference>
<evidence type="ECO:0000256" key="3">
    <source>
        <dbReference type="ARBA" id="ARBA00023295"/>
    </source>
</evidence>
<dbReference type="PANTHER" id="PTHR31339:SF9">
    <property type="entry name" value="PLASMIN AND FIBRONECTIN-BINDING PROTEIN A"/>
    <property type="match status" value="1"/>
</dbReference>
<keyword evidence="2 4" id="KW-0378">Hydrolase</keyword>
<dbReference type="InterPro" id="IPR012334">
    <property type="entry name" value="Pectin_lyas_fold"/>
</dbReference>
<dbReference type="OrthoDB" id="9795222at2"/>
<name>A0A3N4MGP5_9BACT</name>
<dbReference type="GO" id="GO:0005975">
    <property type="term" value="P:carbohydrate metabolic process"/>
    <property type="evidence" value="ECO:0007669"/>
    <property type="project" value="InterPro"/>
</dbReference>
<evidence type="ECO:0008006" key="7">
    <source>
        <dbReference type="Google" id="ProtNLM"/>
    </source>
</evidence>
<evidence type="ECO:0000256" key="4">
    <source>
        <dbReference type="RuleBase" id="RU361169"/>
    </source>
</evidence>
<dbReference type="AlphaFoldDB" id="A0A3N4MGP5"/>
<keyword evidence="3 4" id="KW-0326">Glycosidase</keyword>
<dbReference type="Pfam" id="PF00295">
    <property type="entry name" value="Glyco_hydro_28"/>
    <property type="match status" value="1"/>
</dbReference>
<reference evidence="6" key="1">
    <citation type="submission" date="2018-11" db="EMBL/GenBank/DDBJ databases">
        <title>Chitinophaga lutea sp.nov., isolate from arsenic contaminated soil.</title>
        <authorList>
            <person name="Zong Y."/>
        </authorList>
    </citation>
    <scope>NUCLEOTIDE SEQUENCE [LARGE SCALE GENOMIC DNA]</scope>
    <source>
        <strain evidence="6">YLT18</strain>
    </source>
</reference>
<gene>
    <name evidence="5" type="ORF">EG028_01710</name>
</gene>
<evidence type="ECO:0000313" key="6">
    <source>
        <dbReference type="Proteomes" id="UP000279089"/>
    </source>
</evidence>
<dbReference type="Gene3D" id="2.160.20.10">
    <property type="entry name" value="Single-stranded right-handed beta-helix, Pectin lyase-like"/>
    <property type="match status" value="1"/>
</dbReference>
<protein>
    <recommendedName>
        <fullName evidence="7">Pectate lyase superfamily protein domain-containing protein</fullName>
    </recommendedName>
</protein>
<dbReference type="Proteomes" id="UP000279089">
    <property type="component" value="Unassembled WGS sequence"/>
</dbReference>
<dbReference type="GO" id="GO:0004650">
    <property type="term" value="F:polygalacturonase activity"/>
    <property type="evidence" value="ECO:0007669"/>
    <property type="project" value="InterPro"/>
</dbReference>
<evidence type="ECO:0000256" key="2">
    <source>
        <dbReference type="ARBA" id="ARBA00022801"/>
    </source>
</evidence>
<comment type="similarity">
    <text evidence="1 4">Belongs to the glycosyl hydrolase 28 family.</text>
</comment>
<proteinExistence type="inferred from homology"/>
<dbReference type="InterPro" id="IPR011050">
    <property type="entry name" value="Pectin_lyase_fold/virulence"/>
</dbReference>
<dbReference type="PANTHER" id="PTHR31339">
    <property type="entry name" value="PECTIN LYASE-RELATED"/>
    <property type="match status" value="1"/>
</dbReference>
<evidence type="ECO:0000313" key="5">
    <source>
        <dbReference type="EMBL" id="RPD43031.1"/>
    </source>
</evidence>
<dbReference type="InterPro" id="IPR051801">
    <property type="entry name" value="GH28_Enzymes"/>
</dbReference>
<accession>A0A3N4MGP5</accession>
<comment type="caution">
    <text evidence="5">The sequence shown here is derived from an EMBL/GenBank/DDBJ whole genome shotgun (WGS) entry which is preliminary data.</text>
</comment>